<keyword evidence="1" id="KW-0732">Signal</keyword>
<accession>A0AAE3EGD4</accession>
<sequence length="175" mass="19410">MKKRSLIIAALLFAASASLVWAQEAPKKVLSAKDVSAFISNYDSIQTDMDALGDKYDDFFDMEDETAADPGAMIAYVRGLSIPAEIQGVFKKNGFGDNGFEKFIVISYGASVIYMEEMMATQMDEYKDMPEMQAYIEQASAGVKAMRETLHDSDLSLIKARKDELIALLMEEGEE</sequence>
<proteinExistence type="predicted"/>
<gene>
    <name evidence="2" type="ORF">K7J14_05415</name>
</gene>
<reference evidence="2" key="1">
    <citation type="submission" date="2021-08" db="EMBL/GenBank/DDBJ databases">
        <title>Comparative analyses of Brucepasteria parasyntrophica and Teretinema zuelzerae.</title>
        <authorList>
            <person name="Song Y."/>
            <person name="Brune A."/>
        </authorList>
    </citation>
    <scope>NUCLEOTIDE SEQUENCE</scope>
    <source>
        <strain evidence="2">DSM 1903</strain>
    </source>
</reference>
<feature type="chain" id="PRO_5041967017" evidence="1">
    <location>
        <begin position="23"/>
        <end position="175"/>
    </location>
</feature>
<organism evidence="2 3">
    <name type="scientific">Teretinema zuelzerae</name>
    <dbReference type="NCBI Taxonomy" id="156"/>
    <lineage>
        <taxon>Bacteria</taxon>
        <taxon>Pseudomonadati</taxon>
        <taxon>Spirochaetota</taxon>
        <taxon>Spirochaetia</taxon>
        <taxon>Spirochaetales</taxon>
        <taxon>Treponemataceae</taxon>
        <taxon>Teretinema</taxon>
    </lineage>
</organism>
<comment type="caution">
    <text evidence="2">The sequence shown here is derived from an EMBL/GenBank/DDBJ whole genome shotgun (WGS) entry which is preliminary data.</text>
</comment>
<feature type="signal peptide" evidence="1">
    <location>
        <begin position="1"/>
        <end position="22"/>
    </location>
</feature>
<evidence type="ECO:0000313" key="2">
    <source>
        <dbReference type="EMBL" id="MCD1654137.1"/>
    </source>
</evidence>
<evidence type="ECO:0000313" key="3">
    <source>
        <dbReference type="Proteomes" id="UP001198163"/>
    </source>
</evidence>
<evidence type="ECO:0000256" key="1">
    <source>
        <dbReference type="SAM" id="SignalP"/>
    </source>
</evidence>
<name>A0AAE3EGD4_9SPIR</name>
<dbReference type="EMBL" id="JAINWA010000001">
    <property type="protein sequence ID" value="MCD1654137.1"/>
    <property type="molecule type" value="Genomic_DNA"/>
</dbReference>
<dbReference type="AlphaFoldDB" id="A0AAE3EGD4"/>
<keyword evidence="3" id="KW-1185">Reference proteome</keyword>
<dbReference type="Proteomes" id="UP001198163">
    <property type="component" value="Unassembled WGS sequence"/>
</dbReference>
<dbReference type="RefSeq" id="WP_230754073.1">
    <property type="nucleotide sequence ID" value="NZ_JAINWA010000001.1"/>
</dbReference>
<protein>
    <submittedName>
        <fullName evidence="2">Uncharacterized protein</fullName>
    </submittedName>
</protein>